<gene>
    <name evidence="2" type="ORF">BEN51_10865</name>
</gene>
<feature type="domain" description="DUF1858" evidence="1">
    <location>
        <begin position="6"/>
        <end position="64"/>
    </location>
</feature>
<keyword evidence="3" id="KW-1185">Reference proteome</keyword>
<evidence type="ECO:0000313" key="2">
    <source>
        <dbReference type="EMBL" id="ASW43966.1"/>
    </source>
</evidence>
<dbReference type="Gene3D" id="1.10.3910.10">
    <property type="entry name" value="SP0561-like"/>
    <property type="match status" value="1"/>
</dbReference>
<dbReference type="Proteomes" id="UP000264883">
    <property type="component" value="Chromosome"/>
</dbReference>
<dbReference type="SUPFAM" id="SSF140683">
    <property type="entry name" value="SP0561-like"/>
    <property type="match status" value="1"/>
</dbReference>
<reference evidence="2 3" key="1">
    <citation type="submission" date="2016-08" db="EMBL/GenBank/DDBJ databases">
        <title>Complete Genome Sequence Of The Indigo Reducing Clostridium isatidis DSM15098.</title>
        <authorList>
            <person name="Little G.T."/>
            <person name="Minton N.P."/>
        </authorList>
    </citation>
    <scope>NUCLEOTIDE SEQUENCE [LARGE SCALE GENOMIC DNA]</scope>
    <source>
        <strain evidence="2 3">DSM 15098</strain>
    </source>
</reference>
<organism evidence="2 3">
    <name type="scientific">Clostridium isatidis</name>
    <dbReference type="NCBI Taxonomy" id="182773"/>
    <lineage>
        <taxon>Bacteria</taxon>
        <taxon>Bacillati</taxon>
        <taxon>Bacillota</taxon>
        <taxon>Clostridia</taxon>
        <taxon>Eubacteriales</taxon>
        <taxon>Clostridiaceae</taxon>
        <taxon>Clostridium</taxon>
    </lineage>
</organism>
<dbReference type="AlphaFoldDB" id="A0A343JEK8"/>
<dbReference type="OrthoDB" id="9769774at2"/>
<accession>A0A343JEK8</accession>
<dbReference type="RefSeq" id="WP_119866094.1">
    <property type="nucleotide sequence ID" value="NZ_CP016786.1"/>
</dbReference>
<sequence>MEKKIIDFKKSVYELNKENPEVSEILASVGFDVLLQRPGMLATAGRVMTIPKAAIKKNITLEKIKEAFIEKGYEIIE</sequence>
<proteinExistence type="predicted"/>
<dbReference type="InterPro" id="IPR015077">
    <property type="entry name" value="DUF1858"/>
</dbReference>
<evidence type="ECO:0000313" key="3">
    <source>
        <dbReference type="Proteomes" id="UP000264883"/>
    </source>
</evidence>
<protein>
    <recommendedName>
        <fullName evidence="1">DUF1858 domain-containing protein</fullName>
    </recommendedName>
</protein>
<dbReference type="Pfam" id="PF08984">
    <property type="entry name" value="DUF1858"/>
    <property type="match status" value="1"/>
</dbReference>
<evidence type="ECO:0000259" key="1">
    <source>
        <dbReference type="Pfam" id="PF08984"/>
    </source>
</evidence>
<name>A0A343JEK8_9CLOT</name>
<dbReference type="EMBL" id="CP016786">
    <property type="protein sequence ID" value="ASW43966.1"/>
    <property type="molecule type" value="Genomic_DNA"/>
</dbReference>
<dbReference type="InterPro" id="IPR038062">
    <property type="entry name" value="ScdA-like_N_sf"/>
</dbReference>
<dbReference type="KEGG" id="cia:BEN51_10865"/>